<accession>A0A2U1PBF9</accession>
<keyword evidence="2" id="KW-0238">DNA-binding</keyword>
<keyword evidence="3" id="KW-1185">Reference proteome</keyword>
<dbReference type="Proteomes" id="UP000245207">
    <property type="component" value="Unassembled WGS sequence"/>
</dbReference>
<reference evidence="2 3" key="1">
    <citation type="journal article" date="2018" name="Mol. Plant">
        <title>The genome of Artemisia annua provides insight into the evolution of Asteraceae family and artemisinin biosynthesis.</title>
        <authorList>
            <person name="Shen Q."/>
            <person name="Zhang L."/>
            <person name="Liao Z."/>
            <person name="Wang S."/>
            <person name="Yan T."/>
            <person name="Shi P."/>
            <person name="Liu M."/>
            <person name="Fu X."/>
            <person name="Pan Q."/>
            <person name="Wang Y."/>
            <person name="Lv Z."/>
            <person name="Lu X."/>
            <person name="Zhang F."/>
            <person name="Jiang W."/>
            <person name="Ma Y."/>
            <person name="Chen M."/>
            <person name="Hao X."/>
            <person name="Li L."/>
            <person name="Tang Y."/>
            <person name="Lv G."/>
            <person name="Zhou Y."/>
            <person name="Sun X."/>
            <person name="Brodelius P.E."/>
            <person name="Rose J.K.C."/>
            <person name="Tang K."/>
        </authorList>
    </citation>
    <scope>NUCLEOTIDE SEQUENCE [LARGE SCALE GENOMIC DNA]</scope>
    <source>
        <strain evidence="3">cv. Huhao1</strain>
        <tissue evidence="2">Leaf</tissue>
    </source>
</reference>
<proteinExistence type="predicted"/>
<name>A0A2U1PBF9_ARTAN</name>
<protein>
    <submittedName>
        <fullName evidence="2">Replication protein A 70 kDa DNA-binding subunit D</fullName>
    </submittedName>
</protein>
<dbReference type="InterPro" id="IPR003871">
    <property type="entry name" value="RFA1B/D_OB_1st"/>
</dbReference>
<dbReference type="SUPFAM" id="SSF50249">
    <property type="entry name" value="Nucleic acid-binding proteins"/>
    <property type="match status" value="2"/>
</dbReference>
<evidence type="ECO:0000313" key="3">
    <source>
        <dbReference type="Proteomes" id="UP000245207"/>
    </source>
</evidence>
<dbReference type="Pfam" id="PF02721">
    <property type="entry name" value="DUF223"/>
    <property type="match status" value="1"/>
</dbReference>
<dbReference type="STRING" id="35608.A0A2U1PBF9"/>
<evidence type="ECO:0000259" key="1">
    <source>
        <dbReference type="Pfam" id="PF02721"/>
    </source>
</evidence>
<dbReference type="Gene3D" id="2.40.50.140">
    <property type="entry name" value="Nucleic acid-binding proteins"/>
    <property type="match status" value="2"/>
</dbReference>
<dbReference type="PANTHER" id="PTHR47165">
    <property type="entry name" value="OS03G0429900 PROTEIN"/>
    <property type="match status" value="1"/>
</dbReference>
<comment type="caution">
    <text evidence="2">The sequence shown here is derived from an EMBL/GenBank/DDBJ whole genome shotgun (WGS) entry which is preliminary data.</text>
</comment>
<dbReference type="EMBL" id="PKPP01001392">
    <property type="protein sequence ID" value="PWA83095.1"/>
    <property type="molecule type" value="Genomic_DNA"/>
</dbReference>
<evidence type="ECO:0000313" key="2">
    <source>
        <dbReference type="EMBL" id="PWA83095.1"/>
    </source>
</evidence>
<gene>
    <name evidence="2" type="ORF">CTI12_AA173370</name>
</gene>
<organism evidence="2 3">
    <name type="scientific">Artemisia annua</name>
    <name type="common">Sweet wormwood</name>
    <dbReference type="NCBI Taxonomy" id="35608"/>
    <lineage>
        <taxon>Eukaryota</taxon>
        <taxon>Viridiplantae</taxon>
        <taxon>Streptophyta</taxon>
        <taxon>Embryophyta</taxon>
        <taxon>Tracheophyta</taxon>
        <taxon>Spermatophyta</taxon>
        <taxon>Magnoliopsida</taxon>
        <taxon>eudicotyledons</taxon>
        <taxon>Gunneridae</taxon>
        <taxon>Pentapetalae</taxon>
        <taxon>asterids</taxon>
        <taxon>campanulids</taxon>
        <taxon>Asterales</taxon>
        <taxon>Asteraceae</taxon>
        <taxon>Asteroideae</taxon>
        <taxon>Anthemideae</taxon>
        <taxon>Artemisiinae</taxon>
        <taxon>Artemisia</taxon>
    </lineage>
</organism>
<dbReference type="OrthoDB" id="1112319at2759"/>
<dbReference type="AlphaFoldDB" id="A0A2U1PBF9"/>
<dbReference type="CDD" id="cd04481">
    <property type="entry name" value="RPA1_DBD_B_like"/>
    <property type="match status" value="1"/>
</dbReference>
<dbReference type="CDD" id="cd04480">
    <property type="entry name" value="RPA1_DBD_A_like"/>
    <property type="match status" value="1"/>
</dbReference>
<feature type="domain" description="Replication protein A 70 kDa DNA-binding subunit B/D first OB fold" evidence="1">
    <location>
        <begin position="41"/>
        <end position="111"/>
    </location>
</feature>
<dbReference type="PANTHER" id="PTHR47165:SF4">
    <property type="entry name" value="OS03G0429900 PROTEIN"/>
    <property type="match status" value="1"/>
</dbReference>
<sequence>MKAFADWLLNVGEGKLGAENNGEVEIETWKKRVFRKPGWFENLEFVLIDEEGHRIHAYVPIEFVNSFGNILAEFSYVHISNFDVHEQKCKTKYTNHMYKVDFNKNTRVKECSSFKVGYNHFHFVEFDKLLNYHVEDNTCIDLIGFLSGCYDIEDTEINGQPKMKLDCNVMDLNRNHLYCTLYEEHAWQLGTYVSDDDNYNNTSNVIIFQYARCKIWSDNISIHNGYHANRLFINSKLPEIEEFKHKLLIEDDEDIISLRISLSKENNYKCYTDDFLNMFPQISIQDVLGLHKRSARLINMIDQQLLEIQKHIGDINTFPQVFEKFVGRKFAFKVEISGYNIEGDRHVYNVLKMTDDYQVVPELYKSNKDYKVVQNPWSATSEIESSL</sequence>
<dbReference type="InterPro" id="IPR012340">
    <property type="entry name" value="NA-bd_OB-fold"/>
</dbReference>
<dbReference type="GO" id="GO:0003677">
    <property type="term" value="F:DNA binding"/>
    <property type="evidence" value="ECO:0007669"/>
    <property type="project" value="UniProtKB-KW"/>
</dbReference>